<dbReference type="Pfam" id="PF02817">
    <property type="entry name" value="E3_binding"/>
    <property type="match status" value="1"/>
</dbReference>
<evidence type="ECO:0000256" key="1">
    <source>
        <dbReference type="ARBA" id="ARBA00001938"/>
    </source>
</evidence>
<keyword evidence="6 7" id="KW-0012">Acyltransferase</keyword>
<evidence type="ECO:0000259" key="10">
    <source>
        <dbReference type="PROSITE" id="PS51826"/>
    </source>
</evidence>
<keyword evidence="11" id="KW-1185">Reference proteome</keyword>
<dbReference type="SUPFAM" id="SSF52777">
    <property type="entry name" value="CoA-dependent acyltransferases"/>
    <property type="match status" value="1"/>
</dbReference>
<keyword evidence="4 7" id="KW-0450">Lipoyl</keyword>
<evidence type="ECO:0000256" key="8">
    <source>
        <dbReference type="SAM" id="MobiDB-lite"/>
    </source>
</evidence>
<dbReference type="PROSITE" id="PS50968">
    <property type="entry name" value="BIOTINYL_LIPOYL"/>
    <property type="match status" value="1"/>
</dbReference>
<dbReference type="Gene3D" id="4.10.320.10">
    <property type="entry name" value="E3-binding domain"/>
    <property type="match status" value="1"/>
</dbReference>
<dbReference type="Gene3D" id="3.30.559.10">
    <property type="entry name" value="Chloramphenicol acetyltransferase-like domain"/>
    <property type="match status" value="1"/>
</dbReference>
<dbReference type="InterPro" id="IPR036625">
    <property type="entry name" value="E3-bd_dom_sf"/>
</dbReference>
<evidence type="ECO:0000259" key="9">
    <source>
        <dbReference type="PROSITE" id="PS50968"/>
    </source>
</evidence>
<evidence type="ECO:0000313" key="11">
    <source>
        <dbReference type="Proteomes" id="UP000694865"/>
    </source>
</evidence>
<evidence type="ECO:0000256" key="4">
    <source>
        <dbReference type="ARBA" id="ARBA00022823"/>
    </source>
</evidence>
<dbReference type="InterPro" id="IPR004167">
    <property type="entry name" value="PSBD"/>
</dbReference>
<name>A0ABM0GSH0_SACKO</name>
<evidence type="ECO:0000256" key="3">
    <source>
        <dbReference type="ARBA" id="ARBA00022679"/>
    </source>
</evidence>
<keyword evidence="3 7" id="KW-0808">Transferase</keyword>
<proteinExistence type="inferred from homology"/>
<dbReference type="Pfam" id="PF00198">
    <property type="entry name" value="2-oxoacid_dh"/>
    <property type="match status" value="1"/>
</dbReference>
<dbReference type="Gene3D" id="2.40.50.100">
    <property type="match status" value="1"/>
</dbReference>
<dbReference type="PANTHER" id="PTHR43178">
    <property type="entry name" value="DIHYDROLIPOAMIDE ACETYLTRANSFERASE COMPONENT OF PYRUVATE DEHYDROGENASE COMPLEX"/>
    <property type="match status" value="1"/>
</dbReference>
<dbReference type="Proteomes" id="UP000694865">
    <property type="component" value="Unplaced"/>
</dbReference>
<evidence type="ECO:0000256" key="5">
    <source>
        <dbReference type="ARBA" id="ARBA00022946"/>
    </source>
</evidence>
<dbReference type="CDD" id="cd06849">
    <property type="entry name" value="lipoyl_domain"/>
    <property type="match status" value="1"/>
</dbReference>
<evidence type="ECO:0000313" key="12">
    <source>
        <dbReference type="RefSeq" id="XP_002736395.1"/>
    </source>
</evidence>
<dbReference type="Pfam" id="PF00364">
    <property type="entry name" value="Biotin_lipoyl"/>
    <property type="match status" value="1"/>
</dbReference>
<dbReference type="GeneID" id="100377428"/>
<feature type="domain" description="Peripheral subunit-binding (PSBD)" evidence="10">
    <location>
        <begin position="184"/>
        <end position="221"/>
    </location>
</feature>
<dbReference type="InterPro" id="IPR050743">
    <property type="entry name" value="2-oxoacid_DH_E2_comp"/>
</dbReference>
<evidence type="ECO:0000256" key="2">
    <source>
        <dbReference type="ARBA" id="ARBA00007317"/>
    </source>
</evidence>
<dbReference type="InterPro" id="IPR003016">
    <property type="entry name" value="2-oxoA_DH_lipoyl-BS"/>
</dbReference>
<feature type="compositionally biased region" description="Low complexity" evidence="8">
    <location>
        <begin position="243"/>
        <end position="259"/>
    </location>
</feature>
<dbReference type="InterPro" id="IPR011053">
    <property type="entry name" value="Single_hybrid_motif"/>
</dbReference>
<dbReference type="PANTHER" id="PTHR43178:SF5">
    <property type="entry name" value="LIPOAMIDE ACYLTRANSFERASE COMPONENT OF BRANCHED-CHAIN ALPHA-KETO ACID DEHYDROGENASE COMPLEX, MITOCHONDRIAL"/>
    <property type="match status" value="1"/>
</dbReference>
<dbReference type="InterPro" id="IPR023213">
    <property type="entry name" value="CAT-like_dom_sf"/>
</dbReference>
<dbReference type="PROSITE" id="PS51826">
    <property type="entry name" value="PSBD"/>
    <property type="match status" value="1"/>
</dbReference>
<dbReference type="EC" id="2.3.1.-" evidence="7"/>
<protein>
    <recommendedName>
        <fullName evidence="7">Dihydrolipoamide acetyltransferase component of pyruvate dehydrogenase complex</fullName>
        <ecNumber evidence="7">2.3.1.-</ecNumber>
    </recommendedName>
</protein>
<comment type="cofactor">
    <cofactor evidence="1 7">
        <name>(R)-lipoate</name>
        <dbReference type="ChEBI" id="CHEBI:83088"/>
    </cofactor>
</comment>
<feature type="domain" description="Lipoyl-binding" evidence="9">
    <location>
        <begin position="73"/>
        <end position="148"/>
    </location>
</feature>
<organism evidence="11 12">
    <name type="scientific">Saccoglossus kowalevskii</name>
    <name type="common">Acorn worm</name>
    <dbReference type="NCBI Taxonomy" id="10224"/>
    <lineage>
        <taxon>Eukaryota</taxon>
        <taxon>Metazoa</taxon>
        <taxon>Hemichordata</taxon>
        <taxon>Enteropneusta</taxon>
        <taxon>Harrimaniidae</taxon>
        <taxon>Saccoglossus</taxon>
    </lineage>
</organism>
<gene>
    <name evidence="12" type="primary">LOC100377428</name>
</gene>
<dbReference type="RefSeq" id="XP_002736395.1">
    <property type="nucleotide sequence ID" value="XM_002736349.2"/>
</dbReference>
<sequence length="505" mass="55970">MAAMCRRGSVLFPIIRQTTALHLCRSVRTLIPWRQQRCHAMLCSLSRRQLMKHQKTMFISRFVHTTSTCQAEIIQFKLSDIGEGIREVKLKEWYCEVGDVVSQFDSICEVQSDKASVTITSRYDGKITKLYYDVEDTALVGKALIDIEVDESGEVTEVEVSTDSDSDHEFERQTQQTLGGNKVPATPAVRRIAREHSVDLINVQGTGKDGRILKEDILKYVKEGRPSPILPIQEIVPPPPSPSTIKPKTAAPSVKSPPAATAPPTRPVTVTGKDKTVPITGFMKVMVKTMNVANQVPHFGYSDEIDVTELVKMRKRLREIGASRGIRLSYMPLFLKAASMALLHFPSLNAHTDEKCENLIYKAAHNIGVAMDTPNGLIVPNVKNVETLSVYEIAVHLNRLQELGASGKLGTNDLTGGTFTFSNIGAIGGTYAKPLLVLPEVVIGAIGRIQVVPRFNEKDEVYKAHTMNISWSADHRVIDGATMSRYSNLWKSYIENPSSMILDLK</sequence>
<dbReference type="InterPro" id="IPR001078">
    <property type="entry name" value="2-oxoacid_DH_actylTfrase"/>
</dbReference>
<reference evidence="12" key="1">
    <citation type="submission" date="2025-08" db="UniProtKB">
        <authorList>
            <consortium name="RefSeq"/>
        </authorList>
    </citation>
    <scope>IDENTIFICATION</scope>
    <source>
        <tissue evidence="12">Testes</tissue>
    </source>
</reference>
<dbReference type="InterPro" id="IPR000089">
    <property type="entry name" value="Biotin_lipoyl"/>
</dbReference>
<dbReference type="SUPFAM" id="SSF51230">
    <property type="entry name" value="Single hybrid motif"/>
    <property type="match status" value="1"/>
</dbReference>
<dbReference type="SUPFAM" id="SSF47005">
    <property type="entry name" value="Peripheral subunit-binding domain of 2-oxo acid dehydrogenase complex"/>
    <property type="match status" value="1"/>
</dbReference>
<evidence type="ECO:0000256" key="6">
    <source>
        <dbReference type="ARBA" id="ARBA00023315"/>
    </source>
</evidence>
<feature type="region of interest" description="Disordered" evidence="8">
    <location>
        <begin position="231"/>
        <end position="273"/>
    </location>
</feature>
<comment type="similarity">
    <text evidence="2 7">Belongs to the 2-oxoacid dehydrogenase family.</text>
</comment>
<keyword evidence="5" id="KW-0809">Transit peptide</keyword>
<dbReference type="PROSITE" id="PS00189">
    <property type="entry name" value="LIPOYL"/>
    <property type="match status" value="1"/>
</dbReference>
<evidence type="ECO:0000256" key="7">
    <source>
        <dbReference type="RuleBase" id="RU003423"/>
    </source>
</evidence>
<accession>A0ABM0GSH0</accession>